<dbReference type="InParanoid" id="A0A7N2R1I8"/>
<dbReference type="PANTHER" id="PTHR42916">
    <property type="entry name" value="2-SUCCINYL-5-ENOLPYRUVYL-6-HYDROXY-3-CYCLOHEXENE-1-CARBOXYLATE SYNTHASE"/>
    <property type="match status" value="1"/>
</dbReference>
<organism evidence="2 3">
    <name type="scientific">Quercus lobata</name>
    <name type="common">Valley oak</name>
    <dbReference type="NCBI Taxonomy" id="97700"/>
    <lineage>
        <taxon>Eukaryota</taxon>
        <taxon>Viridiplantae</taxon>
        <taxon>Streptophyta</taxon>
        <taxon>Embryophyta</taxon>
        <taxon>Tracheophyta</taxon>
        <taxon>Spermatophyta</taxon>
        <taxon>Magnoliopsida</taxon>
        <taxon>eudicotyledons</taxon>
        <taxon>Gunneridae</taxon>
        <taxon>Pentapetalae</taxon>
        <taxon>rosids</taxon>
        <taxon>fabids</taxon>
        <taxon>Fagales</taxon>
        <taxon>Fagaceae</taxon>
        <taxon>Quercus</taxon>
    </lineage>
</organism>
<dbReference type="EMBL" id="LRBV02000003">
    <property type="status" value="NOT_ANNOTATED_CDS"/>
    <property type="molecule type" value="Genomic_DNA"/>
</dbReference>
<dbReference type="Proteomes" id="UP000594261">
    <property type="component" value="Chromosome 3"/>
</dbReference>
<name>A0A7N2R1I8_QUELO</name>
<evidence type="ECO:0000259" key="1">
    <source>
        <dbReference type="Pfam" id="PF16582"/>
    </source>
</evidence>
<proteinExistence type="predicted"/>
<protein>
    <recommendedName>
        <fullName evidence="1">Menaquinone biosynthesis protein MenD middle domain-containing protein</fullName>
    </recommendedName>
</protein>
<sequence>MLTHTDDITLGLTWCHTDWIWCVDCVERLAAHFRCMAGGNLLLLLDEGKGSGRTSEMTVGSRITSKRISQMLEKCSPCSYIMVDSHQCRHDPSHIVTHRIESTVVEFASCLLKATSPNKNSKWSSFLQILNMMVAWEISFQISTHYSLTEPQAARTISEVLSSKSALFVGNSMAIRDVDMYGHNWSECIHSFSASMLDSELPFHWLRVAGNRGASGIDGLLSTAVGFAVGCNKQRCGFSDKWRKWILCCISTVKFSILINGSPLDFCGSSKGIRRGDPLSLLLFDVVMEALSLTLREILNRFEKVSRLKINLGKSELVPVGEVHNLDVLVGLLGCRHSSLPLKYLGLPLGAKFKEISIWNPILEKMERRLASWKRLYLSKGGRVTLIKSALSSLSTYFLSILPIPRKVANRMEKPQRDFLWNGINGDSKFHLVKWGKVCKPMRVRGLGIRRLRSFNTTLLGKWLWRNGLETDALWRRVIEAKYGNVWGGWLTKKVTSPVKFWKHVWCEDCSLKEAFQELYGLSRARDSSVVEVMSWSGGQLHWNFFFIVHRKIGRKNLLIGSWILFTLRKCEGLALIRFVGS</sequence>
<dbReference type="EnsemblPlants" id="QL03p047161:mrna">
    <property type="protein sequence ID" value="QL03p047161:mrna"/>
    <property type="gene ID" value="QL03p047161"/>
</dbReference>
<dbReference type="AlphaFoldDB" id="A0A7N2R1I8"/>
<keyword evidence="3" id="KW-1185">Reference proteome</keyword>
<dbReference type="Gene3D" id="3.40.50.970">
    <property type="match status" value="1"/>
</dbReference>
<accession>A0A7N2R1I8</accession>
<feature type="domain" description="Menaquinone biosynthesis protein MenD middle" evidence="1">
    <location>
        <begin position="58"/>
        <end position="169"/>
    </location>
</feature>
<reference evidence="2" key="2">
    <citation type="submission" date="2021-01" db="UniProtKB">
        <authorList>
            <consortium name="EnsemblPlants"/>
        </authorList>
    </citation>
    <scope>IDENTIFICATION</scope>
</reference>
<reference evidence="2 3" key="1">
    <citation type="journal article" date="2016" name="G3 (Bethesda)">
        <title>First Draft Assembly and Annotation of the Genome of a California Endemic Oak Quercus lobata Nee (Fagaceae).</title>
        <authorList>
            <person name="Sork V.L."/>
            <person name="Fitz-Gibbon S.T."/>
            <person name="Puiu D."/>
            <person name="Crepeau M."/>
            <person name="Gugger P.F."/>
            <person name="Sherman R."/>
            <person name="Stevens K."/>
            <person name="Langley C.H."/>
            <person name="Pellegrini M."/>
            <person name="Salzberg S.L."/>
        </authorList>
    </citation>
    <scope>NUCLEOTIDE SEQUENCE [LARGE SCALE GENOMIC DNA]</scope>
    <source>
        <strain evidence="2 3">cv. SW786</strain>
    </source>
</reference>
<dbReference type="Pfam" id="PF16582">
    <property type="entry name" value="TPP_enzyme_M_2"/>
    <property type="match status" value="1"/>
</dbReference>
<evidence type="ECO:0000313" key="2">
    <source>
        <dbReference type="EnsemblPlants" id="QL03p047161:mrna"/>
    </source>
</evidence>
<dbReference type="InterPro" id="IPR032264">
    <property type="entry name" value="MenD_middle"/>
</dbReference>
<dbReference type="PANTHER" id="PTHR42916:SF1">
    <property type="entry name" value="PROTEIN PHYLLO, CHLOROPLASTIC"/>
    <property type="match status" value="1"/>
</dbReference>
<dbReference type="Gramene" id="QL03p047161:mrna">
    <property type="protein sequence ID" value="QL03p047161:mrna"/>
    <property type="gene ID" value="QL03p047161"/>
</dbReference>
<evidence type="ECO:0000313" key="3">
    <source>
        <dbReference type="Proteomes" id="UP000594261"/>
    </source>
</evidence>
<dbReference type="Gene3D" id="3.40.50.1220">
    <property type="entry name" value="TPP-binding domain"/>
    <property type="match status" value="1"/>
</dbReference>